<dbReference type="GO" id="GO:0006352">
    <property type="term" value="P:DNA-templated transcription initiation"/>
    <property type="evidence" value="ECO:0007669"/>
    <property type="project" value="InterPro"/>
</dbReference>
<keyword evidence="5" id="KW-0804">Transcription</keyword>
<evidence type="ECO:0000256" key="4">
    <source>
        <dbReference type="ARBA" id="ARBA00023125"/>
    </source>
</evidence>
<dbReference type="NCBIfam" id="TIGR02937">
    <property type="entry name" value="sigma70-ECF"/>
    <property type="match status" value="1"/>
</dbReference>
<dbReference type="SUPFAM" id="SSF88946">
    <property type="entry name" value="Sigma2 domain of RNA polymerase sigma factors"/>
    <property type="match status" value="1"/>
</dbReference>
<feature type="domain" description="RNA polymerase sigma factor 70 region 4 type 2" evidence="7">
    <location>
        <begin position="95"/>
        <end position="147"/>
    </location>
</feature>
<dbReference type="Proteomes" id="UP000807850">
    <property type="component" value="Unassembled WGS sequence"/>
</dbReference>
<dbReference type="Pfam" id="PF08281">
    <property type="entry name" value="Sigma70_r4_2"/>
    <property type="match status" value="1"/>
</dbReference>
<dbReference type="Gene3D" id="1.10.1740.10">
    <property type="match status" value="1"/>
</dbReference>
<evidence type="ECO:0000256" key="5">
    <source>
        <dbReference type="ARBA" id="ARBA00023163"/>
    </source>
</evidence>
<dbReference type="PANTHER" id="PTHR43133:SF8">
    <property type="entry name" value="RNA POLYMERASE SIGMA FACTOR HI_1459-RELATED"/>
    <property type="match status" value="1"/>
</dbReference>
<keyword evidence="2" id="KW-0805">Transcription regulation</keyword>
<dbReference type="InterPro" id="IPR013325">
    <property type="entry name" value="RNA_pol_sigma_r2"/>
</dbReference>
<name>A0A9D6L4M3_UNCEI</name>
<dbReference type="SUPFAM" id="SSF88659">
    <property type="entry name" value="Sigma3 and sigma4 domains of RNA polymerase sigma factors"/>
    <property type="match status" value="1"/>
</dbReference>
<dbReference type="InterPro" id="IPR007627">
    <property type="entry name" value="RNA_pol_sigma70_r2"/>
</dbReference>
<evidence type="ECO:0000313" key="9">
    <source>
        <dbReference type="Proteomes" id="UP000807850"/>
    </source>
</evidence>
<comment type="similarity">
    <text evidence="1">Belongs to the sigma-70 factor family. ECF subfamily.</text>
</comment>
<reference evidence="8" key="1">
    <citation type="submission" date="2020-07" db="EMBL/GenBank/DDBJ databases">
        <title>Huge and variable diversity of episymbiotic CPR bacteria and DPANN archaea in groundwater ecosystems.</title>
        <authorList>
            <person name="He C.Y."/>
            <person name="Keren R."/>
            <person name="Whittaker M."/>
            <person name="Farag I.F."/>
            <person name="Doudna J."/>
            <person name="Cate J.H.D."/>
            <person name="Banfield J.F."/>
        </authorList>
    </citation>
    <scope>NUCLEOTIDE SEQUENCE</scope>
    <source>
        <strain evidence="8">NC_groundwater_928_Pr1_S-0.2um_72_17</strain>
    </source>
</reference>
<dbReference type="InterPro" id="IPR013249">
    <property type="entry name" value="RNA_pol_sigma70_r4_t2"/>
</dbReference>
<dbReference type="GO" id="GO:0003677">
    <property type="term" value="F:DNA binding"/>
    <property type="evidence" value="ECO:0007669"/>
    <property type="project" value="UniProtKB-KW"/>
</dbReference>
<evidence type="ECO:0000259" key="7">
    <source>
        <dbReference type="Pfam" id="PF08281"/>
    </source>
</evidence>
<comment type="caution">
    <text evidence="8">The sequence shown here is derived from an EMBL/GenBank/DDBJ whole genome shotgun (WGS) entry which is preliminary data.</text>
</comment>
<gene>
    <name evidence="8" type="ORF">HY076_05670</name>
</gene>
<evidence type="ECO:0000256" key="2">
    <source>
        <dbReference type="ARBA" id="ARBA00023015"/>
    </source>
</evidence>
<dbReference type="PANTHER" id="PTHR43133">
    <property type="entry name" value="RNA POLYMERASE ECF-TYPE SIGMA FACTO"/>
    <property type="match status" value="1"/>
</dbReference>
<dbReference type="EMBL" id="JACQAY010000177">
    <property type="protein sequence ID" value="MBI3539742.1"/>
    <property type="molecule type" value="Genomic_DNA"/>
</dbReference>
<dbReference type="InterPro" id="IPR036388">
    <property type="entry name" value="WH-like_DNA-bd_sf"/>
</dbReference>
<evidence type="ECO:0000259" key="6">
    <source>
        <dbReference type="Pfam" id="PF04542"/>
    </source>
</evidence>
<dbReference type="CDD" id="cd06171">
    <property type="entry name" value="Sigma70_r4"/>
    <property type="match status" value="1"/>
</dbReference>
<dbReference type="Gene3D" id="1.10.10.10">
    <property type="entry name" value="Winged helix-like DNA-binding domain superfamily/Winged helix DNA-binding domain"/>
    <property type="match status" value="1"/>
</dbReference>
<evidence type="ECO:0000313" key="8">
    <source>
        <dbReference type="EMBL" id="MBI3539742.1"/>
    </source>
</evidence>
<feature type="domain" description="RNA polymerase sigma-70 region 2" evidence="6">
    <location>
        <begin position="3"/>
        <end position="59"/>
    </location>
</feature>
<organism evidence="8 9">
    <name type="scientific">Eiseniibacteriota bacterium</name>
    <dbReference type="NCBI Taxonomy" id="2212470"/>
    <lineage>
        <taxon>Bacteria</taxon>
        <taxon>Candidatus Eiseniibacteriota</taxon>
    </lineage>
</organism>
<proteinExistence type="inferred from homology"/>
<protein>
    <submittedName>
        <fullName evidence="8">RNA polymerase sigma factor</fullName>
    </submittedName>
</protein>
<dbReference type="Pfam" id="PF04542">
    <property type="entry name" value="Sigma70_r2"/>
    <property type="match status" value="1"/>
</dbReference>
<keyword evidence="4" id="KW-0238">DNA-binding</keyword>
<sequence length="160" mass="18099">MTTLARTMLRDADEAADVVEDALLRMRDAAPGFRGARGLKTCALRIVANRCRDLLRRRRFAAGRPEDFDPIVESGLRADPIEGWDEAIDQGRMLAALERAIDRLPREQREAVILRDRLGLSYDEVAETLGVRVPAVKSRLFRARAFLRTELRAAMEDHIS</sequence>
<dbReference type="InterPro" id="IPR039425">
    <property type="entry name" value="RNA_pol_sigma-70-like"/>
</dbReference>
<evidence type="ECO:0000256" key="3">
    <source>
        <dbReference type="ARBA" id="ARBA00023082"/>
    </source>
</evidence>
<accession>A0A9D6L4M3</accession>
<dbReference type="AlphaFoldDB" id="A0A9D6L4M3"/>
<dbReference type="InterPro" id="IPR014284">
    <property type="entry name" value="RNA_pol_sigma-70_dom"/>
</dbReference>
<keyword evidence="3" id="KW-0731">Sigma factor</keyword>
<dbReference type="GO" id="GO:0016987">
    <property type="term" value="F:sigma factor activity"/>
    <property type="evidence" value="ECO:0007669"/>
    <property type="project" value="UniProtKB-KW"/>
</dbReference>
<dbReference type="InterPro" id="IPR013324">
    <property type="entry name" value="RNA_pol_sigma_r3/r4-like"/>
</dbReference>
<evidence type="ECO:0000256" key="1">
    <source>
        <dbReference type="ARBA" id="ARBA00010641"/>
    </source>
</evidence>